<evidence type="ECO:0000259" key="12">
    <source>
        <dbReference type="Pfam" id="PF13609"/>
    </source>
</evidence>
<dbReference type="InterPro" id="IPR050298">
    <property type="entry name" value="Gram-neg_bact_OMP"/>
</dbReference>
<keyword evidence="4" id="KW-1134">Transmembrane beta strand</keyword>
<dbReference type="InterPro" id="IPR033900">
    <property type="entry name" value="Gram_neg_porin_domain"/>
</dbReference>
<evidence type="ECO:0000313" key="14">
    <source>
        <dbReference type="Proteomes" id="UP000787472"/>
    </source>
</evidence>
<evidence type="ECO:0000256" key="7">
    <source>
        <dbReference type="ARBA" id="ARBA00023065"/>
    </source>
</evidence>
<evidence type="ECO:0000256" key="2">
    <source>
        <dbReference type="ARBA" id="ARBA00011233"/>
    </source>
</evidence>
<dbReference type="GO" id="GO:0009279">
    <property type="term" value="C:cell outer membrane"/>
    <property type="evidence" value="ECO:0007669"/>
    <property type="project" value="UniProtKB-SubCell"/>
</dbReference>
<dbReference type="PANTHER" id="PTHR34501:SF9">
    <property type="entry name" value="MAJOR OUTER MEMBRANE PROTEIN P.IA"/>
    <property type="match status" value="1"/>
</dbReference>
<dbReference type="Pfam" id="PF13609">
    <property type="entry name" value="Porin_4"/>
    <property type="match status" value="1"/>
</dbReference>
<reference evidence="13" key="1">
    <citation type="submission" date="2020-03" db="EMBL/GenBank/DDBJ databases">
        <authorList>
            <person name="Guo F."/>
        </authorList>
    </citation>
    <scope>NUCLEOTIDE SEQUENCE</scope>
    <source>
        <strain evidence="13">JCM 30134</strain>
    </source>
</reference>
<comment type="subunit">
    <text evidence="2">Homotrimer.</text>
</comment>
<evidence type="ECO:0000256" key="4">
    <source>
        <dbReference type="ARBA" id="ARBA00022452"/>
    </source>
</evidence>
<keyword evidence="9" id="KW-0472">Membrane</keyword>
<dbReference type="Gene3D" id="2.40.160.10">
    <property type="entry name" value="Porin"/>
    <property type="match status" value="1"/>
</dbReference>
<feature type="domain" description="Porin" evidence="12">
    <location>
        <begin position="12"/>
        <end position="334"/>
    </location>
</feature>
<dbReference type="SUPFAM" id="SSF56935">
    <property type="entry name" value="Porins"/>
    <property type="match status" value="1"/>
</dbReference>
<evidence type="ECO:0000256" key="6">
    <source>
        <dbReference type="ARBA" id="ARBA00022729"/>
    </source>
</evidence>
<feature type="chain" id="PRO_5039668130" evidence="11">
    <location>
        <begin position="23"/>
        <end position="368"/>
    </location>
</feature>
<keyword evidence="14" id="KW-1185">Reference proteome</keyword>
<evidence type="ECO:0000313" key="13">
    <source>
        <dbReference type="EMBL" id="NHO65531.1"/>
    </source>
</evidence>
<keyword evidence="10" id="KW-0998">Cell outer membrane</keyword>
<dbReference type="PANTHER" id="PTHR34501">
    <property type="entry name" value="PROTEIN YDDL-RELATED"/>
    <property type="match status" value="1"/>
</dbReference>
<dbReference type="GO" id="GO:0046930">
    <property type="term" value="C:pore complex"/>
    <property type="evidence" value="ECO:0007669"/>
    <property type="project" value="UniProtKB-KW"/>
</dbReference>
<comment type="caution">
    <text evidence="13">The sequence shown here is derived from an EMBL/GenBank/DDBJ whole genome shotgun (WGS) entry which is preliminary data.</text>
</comment>
<dbReference type="RefSeq" id="WP_167184577.1">
    <property type="nucleotide sequence ID" value="NZ_JAAONZ010000004.1"/>
</dbReference>
<sequence length="368" mass="39928">MIVVRCGVIVAALLAWSLESVAAEVVGKRLEVYGVMHGSVDYRDSGVPDALVEMDADDKYVASDWVVSSNSSRLGVRGALGSEDGWAFLYQWEHGLVFAETKSDAFVLRNSFVGFRSPWGEVLLGRHDTPFKMVGTGYSVMNDTVADRGALIGAGALTGSLINTRADKMVMWRNKVSVPQGTVDWVLQYSQDCTRPNKHLDNNGCKITAVGLQWQGEVLSLAAAHDHWTQFYGSDIDATRLAARVRWGDITLGLIADLVRQDSLSGVNSLDREAYGVNAIYGVGAWGYIAQAFVAKDYDHVRDSGAVMLSAGVERKVSASLKGYLIYTQTNNDRNARYQGVDGAHGYEVATLPGGLPRAVSVGVKYSF</sequence>
<evidence type="ECO:0000256" key="5">
    <source>
        <dbReference type="ARBA" id="ARBA00022692"/>
    </source>
</evidence>
<organism evidence="13 14">
    <name type="scientific">Pseudomaricurvus hydrocarbonicus</name>
    <dbReference type="NCBI Taxonomy" id="1470433"/>
    <lineage>
        <taxon>Bacteria</taxon>
        <taxon>Pseudomonadati</taxon>
        <taxon>Pseudomonadota</taxon>
        <taxon>Gammaproteobacteria</taxon>
        <taxon>Cellvibrionales</taxon>
        <taxon>Cellvibrionaceae</taxon>
        <taxon>Pseudomaricurvus</taxon>
    </lineage>
</organism>
<dbReference type="InterPro" id="IPR023614">
    <property type="entry name" value="Porin_dom_sf"/>
</dbReference>
<keyword evidence="8" id="KW-0626">Porin</keyword>
<keyword evidence="3" id="KW-0813">Transport</keyword>
<dbReference type="GO" id="GO:0015288">
    <property type="term" value="F:porin activity"/>
    <property type="evidence" value="ECO:0007669"/>
    <property type="project" value="UniProtKB-KW"/>
</dbReference>
<gene>
    <name evidence="13" type="ORF">G8770_08270</name>
</gene>
<dbReference type="Proteomes" id="UP000787472">
    <property type="component" value="Unassembled WGS sequence"/>
</dbReference>
<keyword evidence="5" id="KW-0812">Transmembrane</keyword>
<keyword evidence="6 11" id="KW-0732">Signal</keyword>
<evidence type="ECO:0000256" key="9">
    <source>
        <dbReference type="ARBA" id="ARBA00023136"/>
    </source>
</evidence>
<protein>
    <submittedName>
        <fullName evidence="13">Porin</fullName>
    </submittedName>
</protein>
<dbReference type="CDD" id="cd00342">
    <property type="entry name" value="gram_neg_porins"/>
    <property type="match status" value="1"/>
</dbReference>
<dbReference type="EMBL" id="JAAONZ010000004">
    <property type="protein sequence ID" value="NHO65531.1"/>
    <property type="molecule type" value="Genomic_DNA"/>
</dbReference>
<comment type="subcellular location">
    <subcellularLocation>
        <location evidence="1">Cell outer membrane</location>
        <topology evidence="1">Multi-pass membrane protein</topology>
    </subcellularLocation>
</comment>
<dbReference type="AlphaFoldDB" id="A0A9E5JVW3"/>
<keyword evidence="7" id="KW-0406">Ion transport</keyword>
<dbReference type="GO" id="GO:0006811">
    <property type="term" value="P:monoatomic ion transport"/>
    <property type="evidence" value="ECO:0007669"/>
    <property type="project" value="UniProtKB-KW"/>
</dbReference>
<accession>A0A9E5JVW3</accession>
<evidence type="ECO:0000256" key="8">
    <source>
        <dbReference type="ARBA" id="ARBA00023114"/>
    </source>
</evidence>
<evidence type="ECO:0000256" key="10">
    <source>
        <dbReference type="ARBA" id="ARBA00023237"/>
    </source>
</evidence>
<evidence type="ECO:0000256" key="1">
    <source>
        <dbReference type="ARBA" id="ARBA00004571"/>
    </source>
</evidence>
<evidence type="ECO:0000256" key="3">
    <source>
        <dbReference type="ARBA" id="ARBA00022448"/>
    </source>
</evidence>
<name>A0A9E5JVW3_9GAMM</name>
<evidence type="ECO:0000256" key="11">
    <source>
        <dbReference type="SAM" id="SignalP"/>
    </source>
</evidence>
<feature type="signal peptide" evidence="11">
    <location>
        <begin position="1"/>
        <end position="22"/>
    </location>
</feature>
<proteinExistence type="predicted"/>